<dbReference type="GeneID" id="300553898"/>
<evidence type="ECO:0000313" key="1">
    <source>
        <dbReference type="EMBL" id="KGM18073.1"/>
    </source>
</evidence>
<dbReference type="CDD" id="cd03443">
    <property type="entry name" value="PaaI_thioesterase"/>
    <property type="match status" value="1"/>
</dbReference>
<dbReference type="Gene3D" id="3.10.129.10">
    <property type="entry name" value="Hotdog Thioesterase"/>
    <property type="match status" value="1"/>
</dbReference>
<comment type="caution">
    <text evidence="1">The sequence shown here is derived from an EMBL/GenBank/DDBJ whole genome shotgun (WGS) entry which is preliminary data.</text>
</comment>
<dbReference type="RefSeq" id="WP_035116099.1">
    <property type="nucleotide sequence ID" value="NZ_CP047046.1"/>
</dbReference>
<dbReference type="EMBL" id="JRVJ01000023">
    <property type="protein sequence ID" value="KGM18073.1"/>
    <property type="molecule type" value="Genomic_DNA"/>
</dbReference>
<protein>
    <submittedName>
        <fullName evidence="1">Thioesterase</fullName>
    </submittedName>
</protein>
<reference evidence="1 2" key="1">
    <citation type="submission" date="2014-10" db="EMBL/GenBank/DDBJ databases">
        <title>Whole Genome sequence of Corynebacterium auriscanis strain CIP 106629.</title>
        <authorList>
            <person name="Hassan S.S."/>
            <person name="Jamal S.B."/>
            <person name="Tiwari S."/>
            <person name="Oliveira L.D.C."/>
            <person name="Souza F."/>
            <person name="Mariano D.C."/>
            <person name="Almeida S."/>
            <person name="Dorella F."/>
            <person name="Pereira F."/>
            <person name="Carvalho A."/>
            <person name="Leal C.A."/>
            <person name="Soares S.D.C."/>
            <person name="Figueiredo H.C."/>
            <person name="Silva A."/>
            <person name="Azevedo V.A."/>
        </authorList>
    </citation>
    <scope>NUCLEOTIDE SEQUENCE [LARGE SCALE GENOMIC DNA]</scope>
    <source>
        <strain evidence="1 2">CIP 106629</strain>
    </source>
</reference>
<evidence type="ECO:0000313" key="2">
    <source>
        <dbReference type="Proteomes" id="UP000030145"/>
    </source>
</evidence>
<accession>A0A0A2DFX4</accession>
<dbReference type="Pfam" id="PF14539">
    <property type="entry name" value="DUF4442"/>
    <property type="match status" value="1"/>
</dbReference>
<gene>
    <name evidence="1" type="ORF">MA47_10490</name>
</gene>
<organism evidence="1 2">
    <name type="scientific">Corynebacterium auriscanis</name>
    <dbReference type="NCBI Taxonomy" id="99807"/>
    <lineage>
        <taxon>Bacteria</taxon>
        <taxon>Bacillati</taxon>
        <taxon>Actinomycetota</taxon>
        <taxon>Actinomycetes</taxon>
        <taxon>Mycobacteriales</taxon>
        <taxon>Corynebacteriaceae</taxon>
        <taxon>Corynebacterium</taxon>
    </lineage>
</organism>
<sequence length="175" mass="19270">MTTSSSPSSSQFDANTNPSPVFRMYKKLSKKPGGKALFSAAVSLKAPYFSTVLPRLQEMRPGYSEVKVPKWWLVNNHIKTFHAIAACNAAEFAMGMLAEASLPNTHRWLPKGMRTEYRTKSKGGLTARASADLPDFSQITRESGGQTLTVTIHFEDAAGNEPVYAEIDIWVTAKK</sequence>
<dbReference type="Proteomes" id="UP000030145">
    <property type="component" value="Unassembled WGS sequence"/>
</dbReference>
<dbReference type="AlphaFoldDB" id="A0A0A2DFX4"/>
<dbReference type="SUPFAM" id="SSF54637">
    <property type="entry name" value="Thioesterase/thiol ester dehydrase-isomerase"/>
    <property type="match status" value="1"/>
</dbReference>
<keyword evidence="2" id="KW-1185">Reference proteome</keyword>
<dbReference type="InterPro" id="IPR027961">
    <property type="entry name" value="DUF4442"/>
</dbReference>
<name>A0A0A2DFX4_9CORY</name>
<dbReference type="InterPro" id="IPR029069">
    <property type="entry name" value="HotDog_dom_sf"/>
</dbReference>
<proteinExistence type="predicted"/>